<dbReference type="InterPro" id="IPR005119">
    <property type="entry name" value="LysR_subst-bd"/>
</dbReference>
<dbReference type="Proteomes" id="UP001233360">
    <property type="component" value="Unassembled WGS sequence"/>
</dbReference>
<evidence type="ECO:0000259" key="5">
    <source>
        <dbReference type="PROSITE" id="PS50931"/>
    </source>
</evidence>
<feature type="domain" description="HTH lysR-type" evidence="5">
    <location>
        <begin position="2"/>
        <end position="59"/>
    </location>
</feature>
<evidence type="ECO:0000313" key="7">
    <source>
        <dbReference type="Proteomes" id="UP001233360"/>
    </source>
</evidence>
<proteinExistence type="inferred from homology"/>
<keyword evidence="4" id="KW-0804">Transcription</keyword>
<evidence type="ECO:0000256" key="4">
    <source>
        <dbReference type="ARBA" id="ARBA00023163"/>
    </source>
</evidence>
<dbReference type="PROSITE" id="PS50931">
    <property type="entry name" value="HTH_LYSR"/>
    <property type="match status" value="1"/>
</dbReference>
<keyword evidence="7" id="KW-1185">Reference proteome</keyword>
<dbReference type="InterPro" id="IPR050389">
    <property type="entry name" value="LysR-type_TF"/>
</dbReference>
<gene>
    <name evidence="6" type="ORF">QE380_000073</name>
</gene>
<reference evidence="6 7" key="1">
    <citation type="submission" date="2023-07" db="EMBL/GenBank/DDBJ databases">
        <title>Functional and genomic diversity of the sorghum phyllosphere microbiome.</title>
        <authorList>
            <person name="Shade A."/>
        </authorList>
    </citation>
    <scope>NUCLEOTIDE SEQUENCE [LARGE SCALE GENOMIC DNA]</scope>
    <source>
        <strain evidence="6 7">SORGH_AS_0887</strain>
    </source>
</reference>
<dbReference type="Gene3D" id="3.40.190.10">
    <property type="entry name" value="Periplasmic binding protein-like II"/>
    <property type="match status" value="2"/>
</dbReference>
<dbReference type="InterPro" id="IPR000847">
    <property type="entry name" value="LysR_HTH_N"/>
</dbReference>
<comment type="caution">
    <text evidence="6">The sequence shown here is derived from an EMBL/GenBank/DDBJ whole genome shotgun (WGS) entry which is preliminary data.</text>
</comment>
<dbReference type="Pfam" id="PF03466">
    <property type="entry name" value="LysR_substrate"/>
    <property type="match status" value="1"/>
</dbReference>
<protein>
    <submittedName>
        <fullName evidence="6">DNA-binding transcriptional LysR family regulator</fullName>
    </submittedName>
</protein>
<evidence type="ECO:0000256" key="3">
    <source>
        <dbReference type="ARBA" id="ARBA00023125"/>
    </source>
</evidence>
<evidence type="ECO:0000313" key="6">
    <source>
        <dbReference type="EMBL" id="MDQ1207150.1"/>
    </source>
</evidence>
<dbReference type="SUPFAM" id="SSF46785">
    <property type="entry name" value="Winged helix' DNA-binding domain"/>
    <property type="match status" value="1"/>
</dbReference>
<comment type="similarity">
    <text evidence="1">Belongs to the LysR transcriptional regulatory family.</text>
</comment>
<dbReference type="RefSeq" id="WP_307001147.1">
    <property type="nucleotide sequence ID" value="NZ_JAUTBK010000001.1"/>
</dbReference>
<dbReference type="PRINTS" id="PR00039">
    <property type="entry name" value="HTHLYSR"/>
</dbReference>
<dbReference type="InterPro" id="IPR036390">
    <property type="entry name" value="WH_DNA-bd_sf"/>
</dbReference>
<accession>A0ABU0URJ0</accession>
<sequence length="297" mass="34381">MIDLNLVKIFIMIYDTRSVSIAAERLNITQPSVSHNLARLRHIFKDQLFNRTKEGMIPTAYSEQLYESLNQPFIDIENTISEVTNFDITNSVRCFKIALTDIGGLYFLPKIYEKLEKIAPNISLEVVTVDMNKLTDWLITGKVDAAICNKNLDDRNLNTLNLFQEKYVCLLSSNIKLNNNRLTLQQFLEENHAIVSASTGHNLVENYLSKKGLRRKIKLRVPQFSILSELIEKHNLIVTVPERISLFFESNKNINIHDVPFELPEFDITLHWYKKSSDIAAQKWFISFLQDTLKNLC</sequence>
<dbReference type="GO" id="GO:0003677">
    <property type="term" value="F:DNA binding"/>
    <property type="evidence" value="ECO:0007669"/>
    <property type="project" value="UniProtKB-KW"/>
</dbReference>
<name>A0ABU0URJ0_ACIBI</name>
<dbReference type="CDD" id="cd08459">
    <property type="entry name" value="PBP2_DntR_NahR_LinR_like"/>
    <property type="match status" value="1"/>
</dbReference>
<dbReference type="PANTHER" id="PTHR30118:SF15">
    <property type="entry name" value="TRANSCRIPTIONAL REGULATORY PROTEIN"/>
    <property type="match status" value="1"/>
</dbReference>
<dbReference type="EMBL" id="JAUTBK010000001">
    <property type="protein sequence ID" value="MDQ1207150.1"/>
    <property type="molecule type" value="Genomic_DNA"/>
</dbReference>
<dbReference type="PANTHER" id="PTHR30118">
    <property type="entry name" value="HTH-TYPE TRANSCRIPTIONAL REGULATOR LEUO-RELATED"/>
    <property type="match status" value="1"/>
</dbReference>
<dbReference type="InterPro" id="IPR036388">
    <property type="entry name" value="WH-like_DNA-bd_sf"/>
</dbReference>
<dbReference type="Pfam" id="PF00126">
    <property type="entry name" value="HTH_1"/>
    <property type="match status" value="1"/>
</dbReference>
<keyword evidence="2" id="KW-0805">Transcription regulation</keyword>
<evidence type="ECO:0000256" key="2">
    <source>
        <dbReference type="ARBA" id="ARBA00023015"/>
    </source>
</evidence>
<organism evidence="6 7">
    <name type="scientific">Acinetobacter baylyi</name>
    <dbReference type="NCBI Taxonomy" id="202950"/>
    <lineage>
        <taxon>Bacteria</taxon>
        <taxon>Pseudomonadati</taxon>
        <taxon>Pseudomonadota</taxon>
        <taxon>Gammaproteobacteria</taxon>
        <taxon>Moraxellales</taxon>
        <taxon>Moraxellaceae</taxon>
        <taxon>Acinetobacter</taxon>
    </lineage>
</organism>
<dbReference type="SUPFAM" id="SSF53850">
    <property type="entry name" value="Periplasmic binding protein-like II"/>
    <property type="match status" value="1"/>
</dbReference>
<keyword evidence="3 6" id="KW-0238">DNA-binding</keyword>
<evidence type="ECO:0000256" key="1">
    <source>
        <dbReference type="ARBA" id="ARBA00009437"/>
    </source>
</evidence>
<dbReference type="Gene3D" id="1.10.10.10">
    <property type="entry name" value="Winged helix-like DNA-binding domain superfamily/Winged helix DNA-binding domain"/>
    <property type="match status" value="1"/>
</dbReference>